<keyword evidence="3" id="KW-1185">Reference proteome</keyword>
<reference evidence="2 3" key="1">
    <citation type="submission" date="2024-02" db="EMBL/GenBank/DDBJ databases">
        <title>De novo assembly and annotation of 12 fungi associated with fruit tree decline syndrome in Ontario, Canada.</title>
        <authorList>
            <person name="Sulman M."/>
            <person name="Ellouze W."/>
            <person name="Ilyukhin E."/>
        </authorList>
    </citation>
    <scope>NUCLEOTIDE SEQUENCE [LARGE SCALE GENOMIC DNA]</scope>
    <source>
        <strain evidence="2 3">M169</strain>
    </source>
</reference>
<keyword evidence="1" id="KW-0732">Signal</keyword>
<evidence type="ECO:0000313" key="3">
    <source>
        <dbReference type="Proteomes" id="UP001430848"/>
    </source>
</evidence>
<gene>
    <name evidence="2" type="ORF">SLS63_011882</name>
</gene>
<evidence type="ECO:0000313" key="2">
    <source>
        <dbReference type="EMBL" id="KAK7713930.1"/>
    </source>
</evidence>
<dbReference type="PROSITE" id="PS51257">
    <property type="entry name" value="PROKAR_LIPOPROTEIN"/>
    <property type="match status" value="1"/>
</dbReference>
<protein>
    <submittedName>
        <fullName evidence="2">Uncharacterized protein</fullName>
    </submittedName>
</protein>
<accession>A0ABR1NSV7</accession>
<sequence>MWLTMRTTVIMLAAIMACTVAGSPVAPVASELDNDVDGYAGRSGWYYTKIVDEAEDTKIKERAPQNDVDGYAGRSGWYYTKIADGAEDSKVEARAPQNDVDGYAGRSGWYYTKKVEEDD</sequence>
<proteinExistence type="predicted"/>
<evidence type="ECO:0000256" key="1">
    <source>
        <dbReference type="SAM" id="SignalP"/>
    </source>
</evidence>
<feature type="signal peptide" evidence="1">
    <location>
        <begin position="1"/>
        <end position="22"/>
    </location>
</feature>
<comment type="caution">
    <text evidence="2">The sequence shown here is derived from an EMBL/GenBank/DDBJ whole genome shotgun (WGS) entry which is preliminary data.</text>
</comment>
<dbReference type="Proteomes" id="UP001430848">
    <property type="component" value="Unassembled WGS sequence"/>
</dbReference>
<organism evidence="2 3">
    <name type="scientific">Diaporthe eres</name>
    <name type="common">Phomopsis oblonga</name>
    <dbReference type="NCBI Taxonomy" id="83184"/>
    <lineage>
        <taxon>Eukaryota</taxon>
        <taxon>Fungi</taxon>
        <taxon>Dikarya</taxon>
        <taxon>Ascomycota</taxon>
        <taxon>Pezizomycotina</taxon>
        <taxon>Sordariomycetes</taxon>
        <taxon>Sordariomycetidae</taxon>
        <taxon>Diaporthales</taxon>
        <taxon>Diaporthaceae</taxon>
        <taxon>Diaporthe</taxon>
        <taxon>Diaporthe eres species complex</taxon>
    </lineage>
</organism>
<name>A0ABR1NSV7_DIAER</name>
<feature type="chain" id="PRO_5046773035" evidence="1">
    <location>
        <begin position="23"/>
        <end position="119"/>
    </location>
</feature>
<dbReference type="EMBL" id="JAKNSF020000120">
    <property type="protein sequence ID" value="KAK7713930.1"/>
    <property type="molecule type" value="Genomic_DNA"/>
</dbReference>